<gene>
    <name evidence="2" type="ORF">QM012_005710</name>
</gene>
<dbReference type="Proteomes" id="UP001341245">
    <property type="component" value="Unassembled WGS sequence"/>
</dbReference>
<proteinExistence type="predicted"/>
<feature type="region of interest" description="Disordered" evidence="1">
    <location>
        <begin position="288"/>
        <end position="308"/>
    </location>
</feature>
<organism evidence="2 3">
    <name type="scientific">Aureobasidium pullulans</name>
    <name type="common">Black yeast</name>
    <name type="synonym">Pullularia pullulans</name>
    <dbReference type="NCBI Taxonomy" id="5580"/>
    <lineage>
        <taxon>Eukaryota</taxon>
        <taxon>Fungi</taxon>
        <taxon>Dikarya</taxon>
        <taxon>Ascomycota</taxon>
        <taxon>Pezizomycotina</taxon>
        <taxon>Dothideomycetes</taxon>
        <taxon>Dothideomycetidae</taxon>
        <taxon>Dothideales</taxon>
        <taxon>Saccotheciaceae</taxon>
        <taxon>Aureobasidium</taxon>
    </lineage>
</organism>
<evidence type="ECO:0000256" key="1">
    <source>
        <dbReference type="SAM" id="MobiDB-lite"/>
    </source>
</evidence>
<reference evidence="2 3" key="1">
    <citation type="submission" date="2023-11" db="EMBL/GenBank/DDBJ databases">
        <title>Draft genome sequence and annotation of the polyextremotolerant black yeast-like fungus Aureobasidium pullulans NRRL 62042.</title>
        <authorList>
            <person name="Dielentheis-Frenken M.R.E."/>
            <person name="Wibberg D."/>
            <person name="Blank L.M."/>
            <person name="Tiso T."/>
        </authorList>
    </citation>
    <scope>NUCLEOTIDE SEQUENCE [LARGE SCALE GENOMIC DNA]</scope>
    <source>
        <strain evidence="2 3">NRRL 62042</strain>
    </source>
</reference>
<protein>
    <submittedName>
        <fullName evidence="2">Uncharacterized protein</fullName>
    </submittedName>
</protein>
<feature type="compositionally biased region" description="Polar residues" evidence="1">
    <location>
        <begin position="288"/>
        <end position="307"/>
    </location>
</feature>
<accession>A0ABR0TQV1</accession>
<feature type="compositionally biased region" description="Polar residues" evidence="1">
    <location>
        <begin position="158"/>
        <end position="167"/>
    </location>
</feature>
<feature type="region of interest" description="Disordered" evidence="1">
    <location>
        <begin position="330"/>
        <end position="349"/>
    </location>
</feature>
<feature type="region of interest" description="Disordered" evidence="1">
    <location>
        <begin position="95"/>
        <end position="221"/>
    </location>
</feature>
<evidence type="ECO:0000313" key="3">
    <source>
        <dbReference type="Proteomes" id="UP001341245"/>
    </source>
</evidence>
<keyword evidence="3" id="KW-1185">Reference proteome</keyword>
<dbReference type="EMBL" id="JASGXD010000003">
    <property type="protein sequence ID" value="KAK6006702.1"/>
    <property type="molecule type" value="Genomic_DNA"/>
</dbReference>
<name>A0ABR0TQV1_AURPU</name>
<feature type="compositionally biased region" description="Polar residues" evidence="1">
    <location>
        <begin position="336"/>
        <end position="349"/>
    </location>
</feature>
<evidence type="ECO:0000313" key="2">
    <source>
        <dbReference type="EMBL" id="KAK6006702.1"/>
    </source>
</evidence>
<sequence>MASAVEARSLATLTTIASDPPLYPRNPTQTPHAPLTLYIVRVPGSKDVFLTPLKPREKVVSAEDVQSSLFFLHIDIPEDDLIELPEEISVPDTPALSIISRKPLPTPPTSPADGSPRQRSAVFDTKQQLGVPQRKPVRQSLDLPDIPPRPPMRSPLSQQGQFETNQLPDGRPSFSRRPLSNQFLDPRVVSARPSVYSRSSYATDEATRPSYDGPSTPEEDDRCVSLTLIRRDPSSGFQWNVAKIRDPPVHDVSSVLGGDGSIKTKKAGAPLFIEIYNPGYSKFLQFDQTRPDSQGSADMASLSPNLSSDHESTFFRRLYLDGSRYGDQSYGHRKNPSWTGEQQSQRPSVQLNRQSLQAVPKALSERRSKGYTFRSPWGGKCEFSTGAAGRSLKLCLTCTALDRVWCTNTLQCKHVLENPSSAMTEVSELRFNLPTGSTTLSSASINAGAKRCSVSSRPVLHRHSTSDELTDVPPSPGMTKFLDEYGNIDLSLGQERAGGGFQGKQAKLGKLIISDEGVKMLDLIVAANMALWWRAYERKH</sequence>
<comment type="caution">
    <text evidence="2">The sequence shown here is derived from an EMBL/GenBank/DDBJ whole genome shotgun (WGS) entry which is preliminary data.</text>
</comment>